<organism evidence="2 3">
    <name type="scientific">Ridgeia piscesae</name>
    <name type="common">Tubeworm</name>
    <dbReference type="NCBI Taxonomy" id="27915"/>
    <lineage>
        <taxon>Eukaryota</taxon>
        <taxon>Metazoa</taxon>
        <taxon>Spiralia</taxon>
        <taxon>Lophotrochozoa</taxon>
        <taxon>Annelida</taxon>
        <taxon>Polychaeta</taxon>
        <taxon>Sedentaria</taxon>
        <taxon>Canalipalpata</taxon>
        <taxon>Sabellida</taxon>
        <taxon>Siboglinidae</taxon>
        <taxon>Ridgeia</taxon>
    </lineage>
</organism>
<dbReference type="Proteomes" id="UP001209878">
    <property type="component" value="Unassembled WGS sequence"/>
</dbReference>
<name>A0AAD9KCG1_RIDPI</name>
<evidence type="ECO:0000313" key="2">
    <source>
        <dbReference type="EMBL" id="KAK2168575.1"/>
    </source>
</evidence>
<keyword evidence="3" id="KW-1185">Reference proteome</keyword>
<reference evidence="2" key="1">
    <citation type="journal article" date="2023" name="Mol. Biol. Evol.">
        <title>Third-Generation Sequencing Reveals the Adaptive Role of the Epigenome in Three Deep-Sea Polychaetes.</title>
        <authorList>
            <person name="Perez M."/>
            <person name="Aroh O."/>
            <person name="Sun Y."/>
            <person name="Lan Y."/>
            <person name="Juniper S.K."/>
            <person name="Young C.R."/>
            <person name="Angers B."/>
            <person name="Qian P.Y."/>
        </authorList>
    </citation>
    <scope>NUCLEOTIDE SEQUENCE</scope>
    <source>
        <strain evidence="2">R07B-5</strain>
    </source>
</reference>
<gene>
    <name evidence="2" type="ORF">NP493_1224g00009</name>
</gene>
<comment type="caution">
    <text evidence="2">The sequence shown here is derived from an EMBL/GenBank/DDBJ whole genome shotgun (WGS) entry which is preliminary data.</text>
</comment>
<dbReference type="AlphaFoldDB" id="A0AAD9KCG1"/>
<protein>
    <submittedName>
        <fullName evidence="2">Uncharacterized protein</fullName>
    </submittedName>
</protein>
<feature type="compositionally biased region" description="Low complexity" evidence="1">
    <location>
        <begin position="20"/>
        <end position="29"/>
    </location>
</feature>
<feature type="region of interest" description="Disordered" evidence="1">
    <location>
        <begin position="20"/>
        <end position="45"/>
    </location>
</feature>
<feature type="region of interest" description="Disordered" evidence="1">
    <location>
        <begin position="107"/>
        <end position="157"/>
    </location>
</feature>
<feature type="compositionally biased region" description="Basic residues" evidence="1">
    <location>
        <begin position="197"/>
        <end position="217"/>
    </location>
</feature>
<feature type="region of interest" description="Disordered" evidence="1">
    <location>
        <begin position="193"/>
        <end position="228"/>
    </location>
</feature>
<feature type="compositionally biased region" description="Basic and acidic residues" evidence="1">
    <location>
        <begin position="107"/>
        <end position="124"/>
    </location>
</feature>
<sequence>MQLQGPSSFAMLVQGPLLVPSSPLSSRPRSAGDARDATQSAATSPSVLCVSMTTSGTARCGGDHIAIPRRNHGNPISSFLRARLVSGCRFLGCCRCCSPRRCHKRRTEEGMDNHPTPSEHRADNNHPGQSTTEGSAAEPRIPGDIGRTLGTGRVRDSRRSRVSFGDVAFCQPTDTLDAAVRISHLLRHLVAADRASRSRHPLRSPSRHAFRRSRHQLSRPPMGVARPMGKSWVRNHSWAPSLEIYATGKPTGADHSRTVVRLDAHTVVRTMTCTVVRMVTYHTYRTVVPTIVRKVVRSVVPTIVRKVVRTVVPAKVRTMVRMGDPTNVRTVVHTMAPSKVRTVVPTKVRTGVPTIHYPMVPCATSFRPSEEVHRDRDDRKMPLSVHPVSHHDCPVVQPRRQAPFLLYCLPTRRRSAASCCP</sequence>
<evidence type="ECO:0000313" key="3">
    <source>
        <dbReference type="Proteomes" id="UP001209878"/>
    </source>
</evidence>
<evidence type="ECO:0000256" key="1">
    <source>
        <dbReference type="SAM" id="MobiDB-lite"/>
    </source>
</evidence>
<dbReference type="EMBL" id="JAODUO010001224">
    <property type="protein sequence ID" value="KAK2168575.1"/>
    <property type="molecule type" value="Genomic_DNA"/>
</dbReference>
<proteinExistence type="predicted"/>
<accession>A0AAD9KCG1</accession>